<name>A0A8T0RYX2_PANVG</name>
<feature type="domain" description="Serine aminopeptidase S33" evidence="1">
    <location>
        <begin position="41"/>
        <end position="120"/>
    </location>
</feature>
<proteinExistence type="predicted"/>
<dbReference type="EMBL" id="CM029046">
    <property type="protein sequence ID" value="KAG2589549.1"/>
    <property type="molecule type" value="Genomic_DNA"/>
</dbReference>
<dbReference type="AlphaFoldDB" id="A0A8T0RYX2"/>
<dbReference type="SUPFAM" id="SSF53474">
    <property type="entry name" value="alpha/beta-Hydrolases"/>
    <property type="match status" value="1"/>
</dbReference>
<dbReference type="InterPro" id="IPR022742">
    <property type="entry name" value="Hydrolase_4"/>
</dbReference>
<sequence>MALPVVTSIDAPNSPAPVLRVVVANKHGENLVGMLHHAGSNKVVILCHGFVACKDDSIMIDLATALTKQGIGAFRFDFSGNGESEGEFHYGSYRKEADDLHSVVSYLHQEKYDVTAILGHRNSSQQRRKCGGSICLYLWRCSHGC</sequence>
<dbReference type="Proteomes" id="UP000823388">
    <property type="component" value="Chromosome 5N"/>
</dbReference>
<reference evidence="2" key="1">
    <citation type="submission" date="2020-05" db="EMBL/GenBank/DDBJ databases">
        <title>WGS assembly of Panicum virgatum.</title>
        <authorList>
            <person name="Lovell J.T."/>
            <person name="Jenkins J."/>
            <person name="Shu S."/>
            <person name="Juenger T.E."/>
            <person name="Schmutz J."/>
        </authorList>
    </citation>
    <scope>NUCLEOTIDE SEQUENCE</scope>
    <source>
        <strain evidence="2">AP13</strain>
    </source>
</reference>
<evidence type="ECO:0000313" key="3">
    <source>
        <dbReference type="Proteomes" id="UP000823388"/>
    </source>
</evidence>
<evidence type="ECO:0000313" key="2">
    <source>
        <dbReference type="EMBL" id="KAG2589549.1"/>
    </source>
</evidence>
<dbReference type="Pfam" id="PF12146">
    <property type="entry name" value="Hydrolase_4"/>
    <property type="match status" value="1"/>
</dbReference>
<accession>A0A8T0RYX2</accession>
<protein>
    <recommendedName>
        <fullName evidence="1">Serine aminopeptidase S33 domain-containing protein</fullName>
    </recommendedName>
</protein>
<organism evidence="2 3">
    <name type="scientific">Panicum virgatum</name>
    <name type="common">Blackwell switchgrass</name>
    <dbReference type="NCBI Taxonomy" id="38727"/>
    <lineage>
        <taxon>Eukaryota</taxon>
        <taxon>Viridiplantae</taxon>
        <taxon>Streptophyta</taxon>
        <taxon>Embryophyta</taxon>
        <taxon>Tracheophyta</taxon>
        <taxon>Spermatophyta</taxon>
        <taxon>Magnoliopsida</taxon>
        <taxon>Liliopsida</taxon>
        <taxon>Poales</taxon>
        <taxon>Poaceae</taxon>
        <taxon>PACMAD clade</taxon>
        <taxon>Panicoideae</taxon>
        <taxon>Panicodae</taxon>
        <taxon>Paniceae</taxon>
        <taxon>Panicinae</taxon>
        <taxon>Panicum</taxon>
        <taxon>Panicum sect. Hiantes</taxon>
    </lineage>
</organism>
<dbReference type="Gene3D" id="3.40.50.1820">
    <property type="entry name" value="alpha/beta hydrolase"/>
    <property type="match status" value="1"/>
</dbReference>
<keyword evidence="3" id="KW-1185">Reference proteome</keyword>
<dbReference type="PANTHER" id="PTHR42886:SF48">
    <property type="entry name" value="SERINE AMINOPEPTIDASE S33 DOMAIN-CONTAINING PROTEIN"/>
    <property type="match status" value="1"/>
</dbReference>
<dbReference type="InterPro" id="IPR029058">
    <property type="entry name" value="AB_hydrolase_fold"/>
</dbReference>
<gene>
    <name evidence="2" type="ORF">PVAP13_5NG128181</name>
</gene>
<evidence type="ECO:0000259" key="1">
    <source>
        <dbReference type="Pfam" id="PF12146"/>
    </source>
</evidence>
<dbReference type="PANTHER" id="PTHR42886">
    <property type="entry name" value="RE40534P-RELATED"/>
    <property type="match status" value="1"/>
</dbReference>
<comment type="caution">
    <text evidence="2">The sequence shown here is derived from an EMBL/GenBank/DDBJ whole genome shotgun (WGS) entry which is preliminary data.</text>
</comment>